<feature type="domain" description="N-acetyltransferase" evidence="1">
    <location>
        <begin position="32"/>
        <end position="173"/>
    </location>
</feature>
<dbReference type="Gene3D" id="3.40.630.30">
    <property type="match status" value="1"/>
</dbReference>
<dbReference type="PROSITE" id="PS51186">
    <property type="entry name" value="GNAT"/>
    <property type="match status" value="1"/>
</dbReference>
<accession>A0A504JMP4</accession>
<dbReference type="RefSeq" id="WP_140592678.1">
    <property type="nucleotide sequence ID" value="NZ_VFWZ01000002.1"/>
</dbReference>
<evidence type="ECO:0000313" key="2">
    <source>
        <dbReference type="EMBL" id="TPN88039.1"/>
    </source>
</evidence>
<proteinExistence type="predicted"/>
<dbReference type="InterPro" id="IPR016181">
    <property type="entry name" value="Acyl_CoA_acyltransferase"/>
</dbReference>
<dbReference type="GO" id="GO:0016747">
    <property type="term" value="F:acyltransferase activity, transferring groups other than amino-acyl groups"/>
    <property type="evidence" value="ECO:0007669"/>
    <property type="project" value="InterPro"/>
</dbReference>
<dbReference type="OrthoDB" id="9811523at2"/>
<name>A0A504JMP4_9FLAO</name>
<dbReference type="Pfam" id="PF13302">
    <property type="entry name" value="Acetyltransf_3"/>
    <property type="match status" value="1"/>
</dbReference>
<dbReference type="InterPro" id="IPR000182">
    <property type="entry name" value="GNAT_dom"/>
</dbReference>
<sequence>MDIGNQIKTKRLVLKRPDIENVSKIVQYAGNKKISDMTLNLPYPYQEEDAVFWINMANQGFKSGEAYIFEITLIEKNEFVGGISLTINKRFNRGEIGYWIAEPFWNKGYATEATKAIIQFGFEEIKLNKILSNHITENPASGKVMIKNGMIKEGELQEHILKDNKYYSLIQYRILKSEYINS</sequence>
<dbReference type="AlphaFoldDB" id="A0A504JMP4"/>
<dbReference type="SUPFAM" id="SSF55729">
    <property type="entry name" value="Acyl-CoA N-acyltransferases (Nat)"/>
    <property type="match status" value="1"/>
</dbReference>
<keyword evidence="2" id="KW-0808">Transferase</keyword>
<reference evidence="2 3" key="1">
    <citation type="submission" date="2019-06" db="EMBL/GenBank/DDBJ databases">
        <authorList>
            <person name="Meng X."/>
        </authorList>
    </citation>
    <scope>NUCLEOTIDE SEQUENCE [LARGE SCALE GENOMIC DNA]</scope>
    <source>
        <strain evidence="2 3">M625</strain>
    </source>
</reference>
<evidence type="ECO:0000259" key="1">
    <source>
        <dbReference type="PROSITE" id="PS51186"/>
    </source>
</evidence>
<organism evidence="2 3">
    <name type="scientific">Aquimarina algicola</name>
    <dbReference type="NCBI Taxonomy" id="2589995"/>
    <lineage>
        <taxon>Bacteria</taxon>
        <taxon>Pseudomonadati</taxon>
        <taxon>Bacteroidota</taxon>
        <taxon>Flavobacteriia</taxon>
        <taxon>Flavobacteriales</taxon>
        <taxon>Flavobacteriaceae</taxon>
        <taxon>Aquimarina</taxon>
    </lineage>
</organism>
<dbReference type="PANTHER" id="PTHR43792">
    <property type="entry name" value="GNAT FAMILY, PUTATIVE (AFU_ORTHOLOGUE AFUA_3G00765)-RELATED-RELATED"/>
    <property type="match status" value="1"/>
</dbReference>
<keyword evidence="3" id="KW-1185">Reference proteome</keyword>
<dbReference type="InterPro" id="IPR051531">
    <property type="entry name" value="N-acetyltransferase"/>
</dbReference>
<evidence type="ECO:0000313" key="3">
    <source>
        <dbReference type="Proteomes" id="UP000315540"/>
    </source>
</evidence>
<gene>
    <name evidence="2" type="ORF">FHK87_10740</name>
</gene>
<comment type="caution">
    <text evidence="2">The sequence shown here is derived from an EMBL/GenBank/DDBJ whole genome shotgun (WGS) entry which is preliminary data.</text>
</comment>
<dbReference type="EMBL" id="VFWZ01000002">
    <property type="protein sequence ID" value="TPN88039.1"/>
    <property type="molecule type" value="Genomic_DNA"/>
</dbReference>
<dbReference type="Proteomes" id="UP000315540">
    <property type="component" value="Unassembled WGS sequence"/>
</dbReference>
<protein>
    <submittedName>
        <fullName evidence="2">GNAT family N-acetyltransferase</fullName>
    </submittedName>
</protein>